<evidence type="ECO:0000256" key="1">
    <source>
        <dbReference type="SAM" id="MobiDB-lite"/>
    </source>
</evidence>
<organism evidence="2 3">
    <name type="scientific">Streptomyces anandii</name>
    <dbReference type="NCBI Taxonomy" id="285454"/>
    <lineage>
        <taxon>Bacteria</taxon>
        <taxon>Bacillati</taxon>
        <taxon>Actinomycetota</taxon>
        <taxon>Actinomycetes</taxon>
        <taxon>Kitasatosporales</taxon>
        <taxon>Streptomycetaceae</taxon>
        <taxon>Streptomyces</taxon>
    </lineage>
</organism>
<reference evidence="2 3" key="1">
    <citation type="submission" date="2024-09" db="EMBL/GenBank/DDBJ databases">
        <title>The Natural Products Discovery Center: Release of the First 8490 Sequenced Strains for Exploring Actinobacteria Biosynthetic Diversity.</title>
        <authorList>
            <person name="Kalkreuter E."/>
            <person name="Kautsar S.A."/>
            <person name="Yang D."/>
            <person name="Bader C.D."/>
            <person name="Teijaro C.N."/>
            <person name="Fluegel L."/>
            <person name="Davis C.M."/>
            <person name="Simpson J.R."/>
            <person name="Lauterbach L."/>
            <person name="Steele A.D."/>
            <person name="Gui C."/>
            <person name="Meng S."/>
            <person name="Li G."/>
            <person name="Viehrig K."/>
            <person name="Ye F."/>
            <person name="Su P."/>
            <person name="Kiefer A.F."/>
            <person name="Nichols A."/>
            <person name="Cepeda A.J."/>
            <person name="Yan W."/>
            <person name="Fan B."/>
            <person name="Jiang Y."/>
            <person name="Adhikari A."/>
            <person name="Zheng C.-J."/>
            <person name="Schuster L."/>
            <person name="Cowan T.M."/>
            <person name="Smanski M.J."/>
            <person name="Chevrette M.G."/>
            <person name="De Carvalho L.P.S."/>
            <person name="Shen B."/>
        </authorList>
    </citation>
    <scope>NUCLEOTIDE SEQUENCE [LARGE SCALE GENOMIC DNA]</scope>
    <source>
        <strain evidence="2 3">NPDC059500</strain>
    </source>
</reference>
<name>A0ABW6H961_9ACTN</name>
<feature type="region of interest" description="Disordered" evidence="1">
    <location>
        <begin position="76"/>
        <end position="110"/>
    </location>
</feature>
<gene>
    <name evidence="2" type="ORF">ACFW88_22015</name>
</gene>
<dbReference type="Proteomes" id="UP001599756">
    <property type="component" value="Unassembled WGS sequence"/>
</dbReference>
<comment type="caution">
    <text evidence="2">The sequence shown here is derived from an EMBL/GenBank/DDBJ whole genome shotgun (WGS) entry which is preliminary data.</text>
</comment>
<feature type="non-terminal residue" evidence="2">
    <location>
        <position position="110"/>
    </location>
</feature>
<protein>
    <recommendedName>
        <fullName evidence="4">MFS transporter</fullName>
    </recommendedName>
</protein>
<evidence type="ECO:0000313" key="2">
    <source>
        <dbReference type="EMBL" id="MFE1753182.1"/>
    </source>
</evidence>
<evidence type="ECO:0000313" key="3">
    <source>
        <dbReference type="Proteomes" id="UP001599756"/>
    </source>
</evidence>
<proteinExistence type="predicted"/>
<evidence type="ECO:0008006" key="4">
    <source>
        <dbReference type="Google" id="ProtNLM"/>
    </source>
</evidence>
<dbReference type="EMBL" id="JBHYTS010000035">
    <property type="protein sequence ID" value="MFE1753182.1"/>
    <property type="molecule type" value="Genomic_DNA"/>
</dbReference>
<sequence length="110" mass="11081">MSDLAGHARRLPLVLRNPSFGKVWAGQVLSQAASRMYQVGAVWWLVGVAGGDHRGLDSGLFLMVSSLPAIVLAPVVGGGRGAPPPPPPRARPAAGAGGGRAARGRGGGRA</sequence>
<keyword evidence="3" id="KW-1185">Reference proteome</keyword>
<accession>A0ABW6H961</accession>